<evidence type="ECO:0000313" key="2">
    <source>
        <dbReference type="Proteomes" id="UP000499080"/>
    </source>
</evidence>
<protein>
    <submittedName>
        <fullName evidence="1">Uncharacterized protein</fullName>
    </submittedName>
</protein>
<proteinExistence type="predicted"/>
<gene>
    <name evidence="1" type="ORF">AVEN_136627_1</name>
</gene>
<dbReference type="AlphaFoldDB" id="A0A4Y2C9E8"/>
<sequence>MVITKRRLLSWIKSARKITCLRPIDKAVRSSHFGVPASISWLYHVESQLEQSWYCNSLFWAFCQVHSHSLQKLTDWPRETSASDYTSSCSFHPLPDQTLLLSRKFLLSITTSIKQASFHLPQAIYFYHDTQVSEAVPPLDCVQLN</sequence>
<accession>A0A4Y2C9E8</accession>
<keyword evidence="2" id="KW-1185">Reference proteome</keyword>
<name>A0A4Y2C9E8_ARAVE</name>
<evidence type="ECO:0000313" key="1">
    <source>
        <dbReference type="EMBL" id="GBM01072.1"/>
    </source>
</evidence>
<organism evidence="1 2">
    <name type="scientific">Araneus ventricosus</name>
    <name type="common">Orbweaver spider</name>
    <name type="synonym">Epeira ventricosa</name>
    <dbReference type="NCBI Taxonomy" id="182803"/>
    <lineage>
        <taxon>Eukaryota</taxon>
        <taxon>Metazoa</taxon>
        <taxon>Ecdysozoa</taxon>
        <taxon>Arthropoda</taxon>
        <taxon>Chelicerata</taxon>
        <taxon>Arachnida</taxon>
        <taxon>Araneae</taxon>
        <taxon>Araneomorphae</taxon>
        <taxon>Entelegynae</taxon>
        <taxon>Araneoidea</taxon>
        <taxon>Araneidae</taxon>
        <taxon>Araneus</taxon>
    </lineage>
</organism>
<comment type="caution">
    <text evidence="1">The sequence shown here is derived from an EMBL/GenBank/DDBJ whole genome shotgun (WGS) entry which is preliminary data.</text>
</comment>
<dbReference type="EMBL" id="BGPR01000164">
    <property type="protein sequence ID" value="GBM01072.1"/>
    <property type="molecule type" value="Genomic_DNA"/>
</dbReference>
<reference evidence="1 2" key="1">
    <citation type="journal article" date="2019" name="Sci. Rep.">
        <title>Orb-weaving spider Araneus ventricosus genome elucidates the spidroin gene catalogue.</title>
        <authorList>
            <person name="Kono N."/>
            <person name="Nakamura H."/>
            <person name="Ohtoshi R."/>
            <person name="Moran D.A.P."/>
            <person name="Shinohara A."/>
            <person name="Yoshida Y."/>
            <person name="Fujiwara M."/>
            <person name="Mori M."/>
            <person name="Tomita M."/>
            <person name="Arakawa K."/>
        </authorList>
    </citation>
    <scope>NUCLEOTIDE SEQUENCE [LARGE SCALE GENOMIC DNA]</scope>
</reference>
<dbReference type="Proteomes" id="UP000499080">
    <property type="component" value="Unassembled WGS sequence"/>
</dbReference>